<keyword evidence="1" id="KW-0614">Plasmid</keyword>
<sequence length="133" mass="15782">MTTFKAIHFSMFTKLKHHMLLLTKNERVLKEPHHDYELFQFMCKLEINHIYEVLEGQMNTSCIDLNVHRVYVDTLIEQSNLLQYVVSIVQKEGVIYAASILLMHSFDLYTVHRITNLSIPFLRNLENTRSKEK</sequence>
<organism evidence="1 2">
    <name type="scientific">Bacillus thuringiensis HD-771</name>
    <dbReference type="NCBI Taxonomy" id="1218175"/>
    <lineage>
        <taxon>Bacteria</taxon>
        <taxon>Bacillati</taxon>
        <taxon>Bacillota</taxon>
        <taxon>Bacilli</taxon>
        <taxon>Bacillales</taxon>
        <taxon>Bacillaceae</taxon>
        <taxon>Bacillus</taxon>
        <taxon>Bacillus cereus group</taxon>
    </lineage>
</organism>
<protein>
    <submittedName>
        <fullName evidence="1">Uncharacterized protein</fullName>
    </submittedName>
</protein>
<accession>A0A9W3JNZ8</accession>
<gene>
    <name evidence="1" type="ORF">BTG_31773</name>
</gene>
<dbReference type="RefSeq" id="WP_014894904.1">
    <property type="nucleotide sequence ID" value="NC_018501.1"/>
</dbReference>
<evidence type="ECO:0000313" key="1">
    <source>
        <dbReference type="EMBL" id="AFQ19691.1"/>
    </source>
</evidence>
<reference evidence="1 2" key="1">
    <citation type="submission" date="2012-08" db="EMBL/GenBank/DDBJ databases">
        <authorList>
            <person name="Doggett N."/>
            <person name="Teshima H."/>
            <person name="Bruce D."/>
            <person name="Detter J.C."/>
            <person name="Johnson S.L."/>
            <person name="Han C."/>
        </authorList>
    </citation>
    <scope>NUCLEOTIDE SEQUENCE [LARGE SCALE GENOMIC DNA]</scope>
    <source>
        <strain evidence="1 2">HD-771</strain>
        <plasmid evidence="1 2">p02</plasmid>
    </source>
</reference>
<evidence type="ECO:0000313" key="2">
    <source>
        <dbReference type="Proteomes" id="UP000005259"/>
    </source>
</evidence>
<dbReference type="AlphaFoldDB" id="A0A9W3JNZ8"/>
<geneLocation type="plasmid" evidence="1 2">
    <name>p02</name>
</geneLocation>
<proteinExistence type="predicted"/>
<dbReference type="Proteomes" id="UP000005259">
    <property type="component" value="Plasmid p02"/>
</dbReference>
<dbReference type="KEGG" id="bti:BTG_31773"/>
<name>A0A9W3JNZ8_BACTU</name>
<dbReference type="EMBL" id="CP003754">
    <property type="protein sequence ID" value="AFQ19691.1"/>
    <property type="molecule type" value="Genomic_DNA"/>
</dbReference>